<organism evidence="2">
    <name type="scientific">Alectorobius mimon</name>
    <dbReference type="NCBI Taxonomy" id="360319"/>
    <lineage>
        <taxon>Eukaryota</taxon>
        <taxon>Metazoa</taxon>
        <taxon>Ecdysozoa</taxon>
        <taxon>Arthropoda</taxon>
        <taxon>Chelicerata</taxon>
        <taxon>Arachnida</taxon>
        <taxon>Acari</taxon>
        <taxon>Parasitiformes</taxon>
        <taxon>Ixodida</taxon>
        <taxon>Ixodoidea</taxon>
        <taxon>Argasidae</taxon>
        <taxon>Ornithodorinae</taxon>
        <taxon>Alectorobius</taxon>
    </lineage>
</organism>
<proteinExistence type="predicted"/>
<dbReference type="EMBL" id="GEIB01000262">
    <property type="protein sequence ID" value="JAR87559.1"/>
    <property type="molecule type" value="Transcribed_RNA"/>
</dbReference>
<feature type="non-terminal residue" evidence="2">
    <location>
        <position position="161"/>
    </location>
</feature>
<feature type="region of interest" description="Disordered" evidence="1">
    <location>
        <begin position="110"/>
        <end position="161"/>
    </location>
</feature>
<dbReference type="AlphaFoldDB" id="A0A147B9U5"/>
<name>A0A147B9U5_9ACAR</name>
<evidence type="ECO:0000313" key="2">
    <source>
        <dbReference type="EMBL" id="JAR87559.1"/>
    </source>
</evidence>
<sequence>PPAGMTVPIVDASQLIQQQVLQQHMMQLQQRAFLANAVQQNLQIQQQLMQQSAALQQLLQSSVVPQGTSPQPGSNGAPGGLLSPTATSPDPRLLASAGGLASPLAPLSLAIPDMSWKPPDAGHRTPKKNGQPSPKDTFGNVLSELRHKASENGIPPPPPMP</sequence>
<feature type="non-terminal residue" evidence="2">
    <location>
        <position position="1"/>
    </location>
</feature>
<protein>
    <submittedName>
        <fullName evidence="2">Uncharacterized protein</fullName>
    </submittedName>
</protein>
<accession>A0A147B9U5</accession>
<reference evidence="2" key="1">
    <citation type="submission" date="2016-03" db="EMBL/GenBank/DDBJ databases">
        <title>Gut transcriptome analysis on engorged females of Ornithodoros mimon (Acari: Argasidae) and phylogenetic inferences of soft ticks.</title>
        <authorList>
            <person name="Landulfo G.A."/>
            <person name="Giovanni D."/>
            <person name="Carvalho E."/>
            <person name="Junqueira-de-Azevedo I."/>
            <person name="Patane J."/>
            <person name="Mendoca R."/>
            <person name="Barros-Battesti D."/>
        </authorList>
    </citation>
    <scope>NUCLEOTIDE SEQUENCE</scope>
    <source>
        <strain evidence="2">Females</strain>
        <tissue evidence="2">Gut</tissue>
    </source>
</reference>
<evidence type="ECO:0000256" key="1">
    <source>
        <dbReference type="SAM" id="MobiDB-lite"/>
    </source>
</evidence>
<feature type="region of interest" description="Disordered" evidence="1">
    <location>
        <begin position="63"/>
        <end position="98"/>
    </location>
</feature>